<comment type="function">
    <text evidence="2">Removal of H(2)O(2), oxidation of toxic reductants, biosynthesis and degradation of lignin, suberization, auxin catabolism, response to environmental stresses such as wounding, pathogen attack and oxidative stress. These functions might be dependent on each isozyme/isoform in each plant tissue.</text>
</comment>
<evidence type="ECO:0000256" key="11">
    <source>
        <dbReference type="ARBA" id="ARBA00022837"/>
    </source>
</evidence>
<feature type="binding site" evidence="19">
    <location>
        <position position="52"/>
    </location>
    <ligand>
        <name>Ca(2+)</name>
        <dbReference type="ChEBI" id="CHEBI:29108"/>
        <label>1</label>
    </ligand>
</feature>
<comment type="cofactor">
    <cofactor evidence="19 22">
        <name>heme b</name>
        <dbReference type="ChEBI" id="CHEBI:60344"/>
    </cofactor>
    <text evidence="19 22">Binds 1 heme b (iron(II)-protoporphyrin IX) group per subunit.</text>
</comment>
<evidence type="ECO:0000313" key="25">
    <source>
        <dbReference type="RefSeq" id="XP_022154287.1"/>
    </source>
</evidence>
<dbReference type="GO" id="GO:0140825">
    <property type="term" value="F:lactoperoxidase activity"/>
    <property type="evidence" value="ECO:0007669"/>
    <property type="project" value="UniProtKB-EC"/>
</dbReference>
<dbReference type="GeneID" id="111021574"/>
<dbReference type="RefSeq" id="XP_022154287.1">
    <property type="nucleotide sequence ID" value="XM_022298595.1"/>
</dbReference>
<comment type="catalytic activity">
    <reaction evidence="1 22">
        <text>2 a phenolic donor + H2O2 = 2 a phenolic radical donor + 2 H2O</text>
        <dbReference type="Rhea" id="RHEA:56136"/>
        <dbReference type="ChEBI" id="CHEBI:15377"/>
        <dbReference type="ChEBI" id="CHEBI:16240"/>
        <dbReference type="ChEBI" id="CHEBI:139520"/>
        <dbReference type="ChEBI" id="CHEBI:139521"/>
        <dbReference type="EC" id="1.11.1.7"/>
    </reaction>
</comment>
<comment type="similarity">
    <text evidence="4">Belongs to the peroxidase family. Ascorbate peroxidase subfamily.</text>
</comment>
<feature type="disulfide bond" evidence="21">
    <location>
        <begin position="53"/>
        <end position="58"/>
    </location>
</feature>
<keyword evidence="13 19" id="KW-0408">Iron</keyword>
<evidence type="ECO:0000256" key="2">
    <source>
        <dbReference type="ARBA" id="ARBA00002322"/>
    </source>
</evidence>
<feature type="binding site" evidence="19">
    <location>
        <position position="61"/>
    </location>
    <ligand>
        <name>Ca(2+)</name>
        <dbReference type="ChEBI" id="CHEBI:29108"/>
        <label>1</label>
    </ligand>
</feature>
<dbReference type="Proteomes" id="UP000504603">
    <property type="component" value="Unplaced"/>
</dbReference>
<dbReference type="GO" id="GO:0006979">
    <property type="term" value="P:response to oxidative stress"/>
    <property type="evidence" value="ECO:0007669"/>
    <property type="project" value="UniProtKB-UniRule"/>
</dbReference>
<feature type="binding site" evidence="19">
    <location>
        <position position="236"/>
    </location>
    <ligand>
        <name>Ca(2+)</name>
        <dbReference type="ChEBI" id="CHEBI:29108"/>
        <label>2</label>
    </ligand>
</feature>
<name>A0A6J1DLA7_MOMCH</name>
<keyword evidence="12 22" id="KW-0560">Oxidoreductase</keyword>
<dbReference type="CDD" id="cd00693">
    <property type="entry name" value="secretory_peroxidase"/>
    <property type="match status" value="1"/>
</dbReference>
<feature type="disulfide bond" evidence="21">
    <location>
        <begin position="185"/>
        <end position="218"/>
    </location>
</feature>
<dbReference type="PROSITE" id="PS00436">
    <property type="entry name" value="PEROXIDASE_2"/>
    <property type="match status" value="1"/>
</dbReference>
<feature type="domain" description="Plant heme peroxidase family profile" evidence="23">
    <location>
        <begin position="10"/>
        <end position="316"/>
    </location>
</feature>
<evidence type="ECO:0000256" key="4">
    <source>
        <dbReference type="ARBA" id="ARBA00006873"/>
    </source>
</evidence>
<dbReference type="InterPro" id="IPR010255">
    <property type="entry name" value="Haem_peroxidase_sf"/>
</dbReference>
<feature type="disulfide bond" evidence="21">
    <location>
        <begin position="20"/>
        <end position="100"/>
    </location>
</feature>
<dbReference type="PANTHER" id="PTHR31517">
    <property type="match status" value="1"/>
</dbReference>
<feature type="binding site" evidence="19">
    <location>
        <position position="239"/>
    </location>
    <ligand>
        <name>Ca(2+)</name>
        <dbReference type="ChEBI" id="CHEBI:29108"/>
        <label>2</label>
    </ligand>
</feature>
<dbReference type="EC" id="1.11.1.7" evidence="5 22"/>
<dbReference type="Gene3D" id="1.10.420.10">
    <property type="entry name" value="Peroxidase, domain 2"/>
    <property type="match status" value="1"/>
</dbReference>
<evidence type="ECO:0000256" key="16">
    <source>
        <dbReference type="ARBA" id="ARBA00023324"/>
    </source>
</evidence>
<evidence type="ECO:0000256" key="20">
    <source>
        <dbReference type="PIRSR" id="PIRSR600823-4"/>
    </source>
</evidence>
<dbReference type="OrthoDB" id="2113341at2759"/>
<keyword evidence="6 22" id="KW-0964">Secreted</keyword>
<evidence type="ECO:0000256" key="18">
    <source>
        <dbReference type="PIRSR" id="PIRSR600823-2"/>
    </source>
</evidence>
<dbReference type="PRINTS" id="PR00461">
    <property type="entry name" value="PLPEROXIDASE"/>
</dbReference>
<evidence type="ECO:0000256" key="7">
    <source>
        <dbReference type="ARBA" id="ARBA00022559"/>
    </source>
</evidence>
<evidence type="ECO:0000256" key="6">
    <source>
        <dbReference type="ARBA" id="ARBA00022525"/>
    </source>
</evidence>
<evidence type="ECO:0000256" key="8">
    <source>
        <dbReference type="ARBA" id="ARBA00022617"/>
    </source>
</evidence>
<feature type="binding site" description="axial binding residue" evidence="19">
    <location>
        <position position="178"/>
    </location>
    <ligand>
        <name>heme b</name>
        <dbReference type="ChEBI" id="CHEBI:60344"/>
    </ligand>
    <ligandPart>
        <name>Fe</name>
        <dbReference type="ChEBI" id="CHEBI:18248"/>
    </ligandPart>
</feature>
<dbReference type="SUPFAM" id="SSF48113">
    <property type="entry name" value="Heme-dependent peroxidases"/>
    <property type="match status" value="1"/>
</dbReference>
<evidence type="ECO:0000256" key="15">
    <source>
        <dbReference type="ARBA" id="ARBA00023180"/>
    </source>
</evidence>
<feature type="binding site" evidence="19">
    <location>
        <position position="55"/>
    </location>
    <ligand>
        <name>Ca(2+)</name>
        <dbReference type="ChEBI" id="CHEBI:29108"/>
        <label>1</label>
    </ligand>
</feature>
<dbReference type="FunFam" id="1.10.520.10:FF:000006">
    <property type="entry name" value="Peroxidase"/>
    <property type="match status" value="1"/>
</dbReference>
<evidence type="ECO:0000256" key="12">
    <source>
        <dbReference type="ARBA" id="ARBA00023002"/>
    </source>
</evidence>
<organism evidence="24 25">
    <name type="scientific">Momordica charantia</name>
    <name type="common">Bitter gourd</name>
    <name type="synonym">Balsam pear</name>
    <dbReference type="NCBI Taxonomy" id="3673"/>
    <lineage>
        <taxon>Eukaryota</taxon>
        <taxon>Viridiplantae</taxon>
        <taxon>Streptophyta</taxon>
        <taxon>Embryophyta</taxon>
        <taxon>Tracheophyta</taxon>
        <taxon>Spermatophyta</taxon>
        <taxon>Magnoliopsida</taxon>
        <taxon>eudicotyledons</taxon>
        <taxon>Gunneridae</taxon>
        <taxon>Pentapetalae</taxon>
        <taxon>rosids</taxon>
        <taxon>fabids</taxon>
        <taxon>Cucurbitales</taxon>
        <taxon>Cucurbitaceae</taxon>
        <taxon>Momordiceae</taxon>
        <taxon>Momordica</taxon>
    </lineage>
</organism>
<dbReference type="PROSITE" id="PS50873">
    <property type="entry name" value="PEROXIDASE_4"/>
    <property type="match status" value="1"/>
</dbReference>
<dbReference type="FunFam" id="1.10.420.10:FF:000006">
    <property type="entry name" value="Peroxidase"/>
    <property type="match status" value="1"/>
</dbReference>
<keyword evidence="7 22" id="KW-0575">Peroxidase</keyword>
<evidence type="ECO:0000256" key="13">
    <source>
        <dbReference type="ARBA" id="ARBA00023004"/>
    </source>
</evidence>
<dbReference type="Gene3D" id="1.10.520.10">
    <property type="match status" value="1"/>
</dbReference>
<keyword evidence="15" id="KW-0325">Glycoprotein</keyword>
<evidence type="ECO:0000256" key="9">
    <source>
        <dbReference type="ARBA" id="ARBA00022723"/>
    </source>
</evidence>
<keyword evidence="14 21" id="KW-1015">Disulfide bond</keyword>
<keyword evidence="16 22" id="KW-0376">Hydrogen peroxide</keyword>
<evidence type="ECO:0000256" key="17">
    <source>
        <dbReference type="PIRSR" id="PIRSR600823-1"/>
    </source>
</evidence>
<feature type="binding site" evidence="19">
    <location>
        <position position="244"/>
    </location>
    <ligand>
        <name>Ca(2+)</name>
        <dbReference type="ChEBI" id="CHEBI:29108"/>
        <label>2</label>
    </ligand>
</feature>
<dbReference type="InterPro" id="IPR019793">
    <property type="entry name" value="Peroxidases_heam-ligand_BS"/>
</dbReference>
<keyword evidence="11 19" id="KW-0106">Calcium</keyword>
<evidence type="ECO:0000259" key="23">
    <source>
        <dbReference type="PROSITE" id="PS50873"/>
    </source>
</evidence>
<dbReference type="PANTHER" id="PTHR31517:SF84">
    <property type="entry name" value="PEROXIDASE"/>
    <property type="match status" value="1"/>
</dbReference>
<dbReference type="Pfam" id="PF00141">
    <property type="entry name" value="peroxidase"/>
    <property type="match status" value="1"/>
</dbReference>
<keyword evidence="24" id="KW-1185">Reference proteome</keyword>
<comment type="cofactor">
    <cofactor evidence="19 22">
        <name>Ca(2+)</name>
        <dbReference type="ChEBI" id="CHEBI:29108"/>
    </cofactor>
    <text evidence="19 22">Binds 2 calcium ions per subunit.</text>
</comment>
<evidence type="ECO:0000256" key="10">
    <source>
        <dbReference type="ARBA" id="ARBA00022729"/>
    </source>
</evidence>
<comment type="subcellular location">
    <subcellularLocation>
        <location evidence="3 22">Secreted</location>
    </subcellularLocation>
</comment>
<keyword evidence="8 22" id="KW-0349">Heme</keyword>
<dbReference type="InterPro" id="IPR019794">
    <property type="entry name" value="Peroxidases_AS"/>
</dbReference>
<sequence length="316" mass="34389">MGSTVVYGEDLEVGFYNERCPLAEGIVRATVAKAVARNPGMAAGLIRLHFHDCIVLGCDASILLDKSPQNPDSEKDNLANPLLRGFEIVDDAKAEIEAQCPHTVSCADVLAFAARDSVAAVGGFTYAVPGGRRDSLVSHGRDVDGNVPPPLPDIPFLKRHFEQRGLSLNDMVALSGAHSIGVAPCAAFFDRLYFFNDTKFRTDPSLDPKFAAFLKTKCPFGETDSGGGIIRTANLDNTTPDRLDVQYFENLKNHMGVLSSDQALESDPLTAATVRRYRNDRAAWMKDFAVAMVKMGKLKVLTVAQGEIRRNCRVVN</sequence>
<keyword evidence="9 19" id="KW-0479">Metal-binding</keyword>
<evidence type="ECO:0000313" key="24">
    <source>
        <dbReference type="Proteomes" id="UP000504603"/>
    </source>
</evidence>
<feature type="binding site" evidence="19">
    <location>
        <position position="74"/>
    </location>
    <ligand>
        <name>Ca(2+)</name>
        <dbReference type="ChEBI" id="CHEBI:29108"/>
        <label>1</label>
    </ligand>
</feature>
<dbReference type="KEGG" id="mcha:111021574"/>
<evidence type="ECO:0000256" key="1">
    <source>
        <dbReference type="ARBA" id="ARBA00000189"/>
    </source>
</evidence>
<evidence type="ECO:0000256" key="5">
    <source>
        <dbReference type="ARBA" id="ARBA00012313"/>
    </source>
</evidence>
<protein>
    <recommendedName>
        <fullName evidence="5 22">Peroxidase</fullName>
        <ecNumber evidence="5 22">1.11.1.7</ecNumber>
    </recommendedName>
</protein>
<dbReference type="InterPro" id="IPR033905">
    <property type="entry name" value="Secretory_peroxidase"/>
</dbReference>
<feature type="disulfide bond" evidence="21">
    <location>
        <begin position="106"/>
        <end position="312"/>
    </location>
</feature>
<dbReference type="GO" id="GO:0046872">
    <property type="term" value="F:metal ion binding"/>
    <property type="evidence" value="ECO:0007669"/>
    <property type="project" value="UniProtKB-UniRule"/>
</dbReference>
<gene>
    <name evidence="25" type="primary">LOC111021574</name>
</gene>
<feature type="active site" description="Proton acceptor" evidence="17">
    <location>
        <position position="51"/>
    </location>
</feature>
<feature type="site" description="Transition state stabilizer" evidence="20">
    <location>
        <position position="47"/>
    </location>
</feature>
<keyword evidence="10" id="KW-0732">Signal</keyword>
<dbReference type="GO" id="GO:0005576">
    <property type="term" value="C:extracellular region"/>
    <property type="evidence" value="ECO:0007669"/>
    <property type="project" value="UniProtKB-SubCell"/>
</dbReference>
<feature type="binding site" evidence="18">
    <location>
        <position position="148"/>
    </location>
    <ligand>
        <name>substrate</name>
    </ligand>
</feature>
<evidence type="ECO:0000256" key="19">
    <source>
        <dbReference type="PIRSR" id="PIRSR600823-3"/>
    </source>
</evidence>
<accession>A0A6J1DLA7</accession>
<dbReference type="GO" id="GO:0042744">
    <property type="term" value="P:hydrogen peroxide catabolic process"/>
    <property type="evidence" value="ECO:0007669"/>
    <property type="project" value="UniProtKB-KW"/>
</dbReference>
<evidence type="ECO:0000256" key="22">
    <source>
        <dbReference type="RuleBase" id="RU362060"/>
    </source>
</evidence>
<dbReference type="PROSITE" id="PS00435">
    <property type="entry name" value="PEROXIDASE_1"/>
    <property type="match status" value="1"/>
</dbReference>
<proteinExistence type="inferred from homology"/>
<evidence type="ECO:0000256" key="3">
    <source>
        <dbReference type="ARBA" id="ARBA00004613"/>
    </source>
</evidence>
<dbReference type="PRINTS" id="PR00458">
    <property type="entry name" value="PEROXIDASE"/>
</dbReference>
<dbReference type="InterPro" id="IPR002016">
    <property type="entry name" value="Haem_peroxidase"/>
</dbReference>
<reference evidence="25" key="1">
    <citation type="submission" date="2025-08" db="UniProtKB">
        <authorList>
            <consortium name="RefSeq"/>
        </authorList>
    </citation>
    <scope>IDENTIFICATION</scope>
    <source>
        <strain evidence="25">OHB3-1</strain>
    </source>
</reference>
<evidence type="ECO:0000256" key="14">
    <source>
        <dbReference type="ARBA" id="ARBA00023157"/>
    </source>
</evidence>
<comment type="similarity">
    <text evidence="22">Belongs to the peroxidase family. Classical plant (class III) peroxidase subfamily.</text>
</comment>
<feature type="binding site" evidence="19">
    <location>
        <position position="57"/>
    </location>
    <ligand>
        <name>Ca(2+)</name>
        <dbReference type="ChEBI" id="CHEBI:29108"/>
        <label>1</label>
    </ligand>
</feature>
<evidence type="ECO:0000256" key="21">
    <source>
        <dbReference type="PIRSR" id="PIRSR600823-5"/>
    </source>
</evidence>
<feature type="binding site" evidence="19">
    <location>
        <position position="59"/>
    </location>
    <ligand>
        <name>Ca(2+)</name>
        <dbReference type="ChEBI" id="CHEBI:29108"/>
        <label>1</label>
    </ligand>
</feature>
<dbReference type="AlphaFoldDB" id="A0A6J1DLA7"/>
<dbReference type="InterPro" id="IPR000823">
    <property type="entry name" value="Peroxidase_pln"/>
</dbReference>
<dbReference type="GO" id="GO:0020037">
    <property type="term" value="F:heme binding"/>
    <property type="evidence" value="ECO:0007669"/>
    <property type="project" value="UniProtKB-UniRule"/>
</dbReference>